<evidence type="ECO:0000313" key="3">
    <source>
        <dbReference type="Proteomes" id="UP001190925"/>
    </source>
</evidence>
<dbReference type="RefSeq" id="WP_129718607.1">
    <property type="nucleotide sequence ID" value="NZ_PRLK01000002.1"/>
</dbReference>
<name>A0ABY0FL02_9BACT</name>
<keyword evidence="3" id="KW-1185">Reference proteome</keyword>
<protein>
    <submittedName>
        <fullName evidence="2">Uncharacterized protein</fullName>
    </submittedName>
</protein>
<sequence>MMNNNTSELLKQRSIETINNEIIVAKTILFNIYNELELIEETVLNLGRHYDKAKQNVRKLKRTKPYHQLFCDYCSEKDSLESLKNDLKAITRKRNKLRNNLAYYQDQYSNLLQELAEFKP</sequence>
<reference evidence="2 3" key="2">
    <citation type="journal article" date="2020" name="Cell Rep.">
        <title>Acquisition and Adaptation of Ultra-small Parasitic Reduced Genome Bacteria to Mammalian Hosts.</title>
        <authorList>
            <person name="McLean J.S."/>
            <person name="Bor B."/>
            <person name="Kerns K.A."/>
            <person name="Liu Q."/>
            <person name="To T.T."/>
            <person name="Solden L."/>
            <person name="Hendrickson E.L."/>
            <person name="Wrighton K."/>
            <person name="Shi W."/>
            <person name="He X."/>
        </authorList>
    </citation>
    <scope>NUCLEOTIDE SEQUENCE [LARGE SCALE GENOMIC DNA]</scope>
    <source>
        <strain evidence="2 3">TM7_CMJM_G6_1_HOT_870</strain>
    </source>
</reference>
<comment type="caution">
    <text evidence="2">The sequence shown here is derived from an EMBL/GenBank/DDBJ whole genome shotgun (WGS) entry which is preliminary data.</text>
</comment>
<dbReference type="Proteomes" id="UP001190925">
    <property type="component" value="Unassembled WGS sequence"/>
</dbReference>
<proteinExistence type="predicted"/>
<organism evidence="2 3">
    <name type="scientific">Candidatus Nanogingivalis gingivitcus</name>
    <dbReference type="NCBI Taxonomy" id="2171992"/>
    <lineage>
        <taxon>Bacteria</taxon>
        <taxon>Candidatus Saccharimonadota</taxon>
        <taxon>Candidatus Nanosyncoccalia</taxon>
        <taxon>Candidatus Nanogingivales</taxon>
        <taxon>Candidatus Nanogingivalaceae</taxon>
        <taxon>Candidatus Nanogingivalis</taxon>
    </lineage>
</organism>
<accession>A0ABY0FL02</accession>
<gene>
    <name evidence="2" type="ORF">G6CMJM_00184</name>
</gene>
<evidence type="ECO:0000313" key="2">
    <source>
        <dbReference type="EMBL" id="RYC72848.1"/>
    </source>
</evidence>
<evidence type="ECO:0000256" key="1">
    <source>
        <dbReference type="SAM" id="Coils"/>
    </source>
</evidence>
<keyword evidence="1" id="KW-0175">Coiled coil</keyword>
<feature type="coiled-coil region" evidence="1">
    <location>
        <begin position="80"/>
        <end position="114"/>
    </location>
</feature>
<reference evidence="2 3" key="1">
    <citation type="journal article" date="2018" name="bioRxiv">
        <title>Evidence of independent acquisition and adaption of ultra-small bacteria to human hosts across the highly diverse yet reduced genomes of the phylum Saccharibacteria.</title>
        <authorList>
            <person name="McLean J.S."/>
            <person name="Bor B."/>
            <person name="To T.T."/>
            <person name="Liu Q."/>
            <person name="Kearns K.A."/>
            <person name="Solden L.M."/>
            <person name="Wrighton K.C."/>
            <person name="He X."/>
            <person name="Shi W."/>
        </authorList>
    </citation>
    <scope>NUCLEOTIDE SEQUENCE [LARGE SCALE GENOMIC DNA]</scope>
    <source>
        <strain evidence="2 3">TM7_CMJM_G6_1_HOT_870</strain>
    </source>
</reference>
<dbReference type="EMBL" id="PRLK01000002">
    <property type="protein sequence ID" value="RYC72848.1"/>
    <property type="molecule type" value="Genomic_DNA"/>
</dbReference>